<dbReference type="Proteomes" id="UP001187343">
    <property type="component" value="Unassembled WGS sequence"/>
</dbReference>
<dbReference type="AlphaFoldDB" id="A0AA88PWE2"/>
<sequence>MQTLDTEPAGCIPVAQQNFLHRICNLPHLDVVRHVTFERMKERLSAGEDERALASILAAQKDDLTAGHRSSLMPSDSSGLSSTFKS</sequence>
<evidence type="ECO:0000313" key="2">
    <source>
        <dbReference type="Proteomes" id="UP001187343"/>
    </source>
</evidence>
<gene>
    <name evidence="1" type="ORF">Q8A67_009959</name>
</gene>
<organism evidence="1 2">
    <name type="scientific">Cirrhinus molitorella</name>
    <name type="common">mud carp</name>
    <dbReference type="NCBI Taxonomy" id="172907"/>
    <lineage>
        <taxon>Eukaryota</taxon>
        <taxon>Metazoa</taxon>
        <taxon>Chordata</taxon>
        <taxon>Craniata</taxon>
        <taxon>Vertebrata</taxon>
        <taxon>Euteleostomi</taxon>
        <taxon>Actinopterygii</taxon>
        <taxon>Neopterygii</taxon>
        <taxon>Teleostei</taxon>
        <taxon>Ostariophysi</taxon>
        <taxon>Cypriniformes</taxon>
        <taxon>Cyprinidae</taxon>
        <taxon>Labeoninae</taxon>
        <taxon>Labeonini</taxon>
        <taxon>Cirrhinus</taxon>
    </lineage>
</organism>
<accession>A0AA88PWE2</accession>
<dbReference type="EMBL" id="JAUYZG010000009">
    <property type="protein sequence ID" value="KAK2898541.1"/>
    <property type="molecule type" value="Genomic_DNA"/>
</dbReference>
<comment type="caution">
    <text evidence="1">The sequence shown here is derived from an EMBL/GenBank/DDBJ whole genome shotgun (WGS) entry which is preliminary data.</text>
</comment>
<proteinExistence type="predicted"/>
<evidence type="ECO:0000313" key="1">
    <source>
        <dbReference type="EMBL" id="KAK2898541.1"/>
    </source>
</evidence>
<protein>
    <submittedName>
        <fullName evidence="1">Uncharacterized protein</fullName>
    </submittedName>
</protein>
<keyword evidence="2" id="KW-1185">Reference proteome</keyword>
<reference evidence="1" key="1">
    <citation type="submission" date="2023-08" db="EMBL/GenBank/DDBJ databases">
        <title>Chromosome-level Genome Assembly of mud carp (Cirrhinus molitorella).</title>
        <authorList>
            <person name="Liu H."/>
        </authorList>
    </citation>
    <scope>NUCLEOTIDE SEQUENCE</scope>
    <source>
        <strain evidence="1">Prfri</strain>
        <tissue evidence="1">Muscle</tissue>
    </source>
</reference>
<name>A0AA88PWE2_9TELE</name>